<dbReference type="GO" id="GO:0046872">
    <property type="term" value="F:metal ion binding"/>
    <property type="evidence" value="ECO:0007669"/>
    <property type="project" value="UniProtKB-KW"/>
</dbReference>
<dbReference type="GO" id="GO:0009358">
    <property type="term" value="C:polyphosphate kinase complex"/>
    <property type="evidence" value="ECO:0007669"/>
    <property type="project" value="InterPro"/>
</dbReference>
<keyword evidence="13" id="KW-1185">Reference proteome</keyword>
<comment type="similarity">
    <text evidence="6 7">Belongs to the polyphosphate kinase 1 (PPK1) family.</text>
</comment>
<feature type="active site" description="Phosphohistidine intermediate" evidence="6">
    <location>
        <position position="433"/>
    </location>
</feature>
<evidence type="ECO:0000313" key="12">
    <source>
        <dbReference type="EMBL" id="GLR16323.1"/>
    </source>
</evidence>
<dbReference type="AlphaFoldDB" id="A0AA37SPE4"/>
<feature type="domain" description="Polyphosphate kinase C-terminal" evidence="10">
    <location>
        <begin position="502"/>
        <end position="673"/>
    </location>
</feature>
<evidence type="ECO:0000259" key="11">
    <source>
        <dbReference type="Pfam" id="PF17941"/>
    </source>
</evidence>
<evidence type="ECO:0000256" key="1">
    <source>
        <dbReference type="ARBA" id="ARBA00022553"/>
    </source>
</evidence>
<dbReference type="InterPro" id="IPR041108">
    <property type="entry name" value="PP_kinase_C_1"/>
</dbReference>
<dbReference type="Gene3D" id="3.30.1840.10">
    <property type="entry name" value="Polyphosphate kinase middle domain"/>
    <property type="match status" value="1"/>
</dbReference>
<dbReference type="EMBL" id="BSOH01000005">
    <property type="protein sequence ID" value="GLR16323.1"/>
    <property type="molecule type" value="Genomic_DNA"/>
</dbReference>
<protein>
    <recommendedName>
        <fullName evidence="6 7">Polyphosphate kinase</fullName>
        <ecNumber evidence="6 7">2.7.4.1</ecNumber>
    </recommendedName>
    <alternativeName>
        <fullName evidence="6">ATP-polyphosphate phosphotransferase</fullName>
    </alternativeName>
    <alternativeName>
        <fullName evidence="6">Polyphosphoric acid kinase</fullName>
    </alternativeName>
</protein>
<feature type="binding site" evidence="6">
    <location>
        <position position="47"/>
    </location>
    <ligand>
        <name>ATP</name>
        <dbReference type="ChEBI" id="CHEBI:30616"/>
    </ligand>
</feature>
<feature type="binding site" evidence="6">
    <location>
        <position position="591"/>
    </location>
    <ligand>
        <name>ATP</name>
        <dbReference type="ChEBI" id="CHEBI:30616"/>
    </ligand>
</feature>
<dbReference type="Gene3D" id="1.20.58.310">
    <property type="entry name" value="Polyphosphate kinase N-terminal domain"/>
    <property type="match status" value="1"/>
</dbReference>
<dbReference type="GO" id="GO:0005524">
    <property type="term" value="F:ATP binding"/>
    <property type="evidence" value="ECO:0007669"/>
    <property type="project" value="UniProtKB-KW"/>
</dbReference>
<feature type="binding site" evidence="6">
    <location>
        <position position="466"/>
    </location>
    <ligand>
        <name>ATP</name>
        <dbReference type="ChEBI" id="CHEBI:30616"/>
    </ligand>
</feature>
<dbReference type="SUPFAM" id="SSF140356">
    <property type="entry name" value="PPK N-terminal domain-like"/>
    <property type="match status" value="1"/>
</dbReference>
<dbReference type="Pfam" id="PF13090">
    <property type="entry name" value="PP_kinase_C"/>
    <property type="match status" value="1"/>
</dbReference>
<dbReference type="Pfam" id="PF17941">
    <property type="entry name" value="PP_kinase_C_1"/>
    <property type="match status" value="1"/>
</dbReference>
<dbReference type="PANTHER" id="PTHR30218">
    <property type="entry name" value="POLYPHOSPHATE KINASE"/>
    <property type="match status" value="1"/>
</dbReference>
<keyword evidence="6" id="KW-0460">Magnesium</keyword>
<evidence type="ECO:0000256" key="2">
    <source>
        <dbReference type="ARBA" id="ARBA00022679"/>
    </source>
</evidence>
<dbReference type="EC" id="2.7.4.1" evidence="6 7"/>
<dbReference type="NCBIfam" id="NF003917">
    <property type="entry name" value="PRK05443.1-1"/>
    <property type="match status" value="1"/>
</dbReference>
<organism evidence="12 13">
    <name type="scientific">Portibacter lacus</name>
    <dbReference type="NCBI Taxonomy" id="1099794"/>
    <lineage>
        <taxon>Bacteria</taxon>
        <taxon>Pseudomonadati</taxon>
        <taxon>Bacteroidota</taxon>
        <taxon>Saprospiria</taxon>
        <taxon>Saprospirales</taxon>
        <taxon>Haliscomenobacteraceae</taxon>
        <taxon>Portibacter</taxon>
    </lineage>
</organism>
<dbReference type="Gene3D" id="3.30.870.10">
    <property type="entry name" value="Endonuclease Chain A"/>
    <property type="match status" value="2"/>
</dbReference>
<dbReference type="Pfam" id="PF02503">
    <property type="entry name" value="PP_kinase"/>
    <property type="match status" value="1"/>
</dbReference>
<proteinExistence type="inferred from homology"/>
<comment type="catalytic activity">
    <reaction evidence="6 7">
        <text>[phosphate](n) + ATP = [phosphate](n+1) + ADP</text>
        <dbReference type="Rhea" id="RHEA:19573"/>
        <dbReference type="Rhea" id="RHEA-COMP:9859"/>
        <dbReference type="Rhea" id="RHEA-COMP:14280"/>
        <dbReference type="ChEBI" id="CHEBI:16838"/>
        <dbReference type="ChEBI" id="CHEBI:30616"/>
        <dbReference type="ChEBI" id="CHEBI:456216"/>
        <dbReference type="EC" id="2.7.4.1"/>
    </reaction>
</comment>
<comment type="function">
    <text evidence="6 7">Catalyzes the reversible transfer of the terminal phosphate of ATP to form a long-chain polyphosphate (polyP).</text>
</comment>
<feature type="binding site" evidence="6">
    <location>
        <position position="563"/>
    </location>
    <ligand>
        <name>ATP</name>
        <dbReference type="ChEBI" id="CHEBI:30616"/>
    </ligand>
</feature>
<evidence type="ECO:0000256" key="7">
    <source>
        <dbReference type="RuleBase" id="RU003800"/>
    </source>
</evidence>
<sequence>MKEEELDNYIHRDLTWLDFNYRVLQEAKDKSLPLLERVKFMAIYSSNLDEFFRVRVANHRNIMRASKKTKKELEFAPENILKEILKKVNRQQEEISNIFETQFIPELEQNGIRVLRRLDLNEEQKVFVEEYFNQYLLPFVQPVLLVEDKIKPFLNNASLYLAIHLRDKANDKVNYAIVKIPSDQLDRFIILPSSEEQFHDLILLDDIVRHCVKWIFPGFDIIDTYSIKLTRDAELYIDDEYSGDLIAKIKHSLNKRQVGPASRLVYDREMDKPFLKYLIKVFDLGEFDLLPEGRYHNNFDFFKFPDFGNKHLTNIAFPPLPYAELEGNDIFEAITANDHLLHVPYQSYEAVVNFFEQAAKDPNVTHIKIVQYRVAKISRIMNALLEAIRLGKHVSAFIEVKARFDEEANLKWGETLENAGVNVYYSIPGIKVHAKMAIVRRIEDSKPNIYAYMSTGNFHEDTAKIYSDVGIFTKDPRITNEVTRLFSFLETQKKPSHDFEHLLVGKFGMKEKLIQLIRNEVKNAKNGHEALIFLKLNSLQDPMMIDELYKASSAGVKIKLIIRGICSLQPGIPGLSENIEAISIVDRFLEHARILIFFNKGKRDIYISSADWMVRNLDHRIETVVPIYDEKIRETLLDLVRIQLSDNVKARLIHYEKNNNYKSDNDDLAIRSQTETYYYMKRLNESKVEEIPEIEED</sequence>
<evidence type="ECO:0000256" key="3">
    <source>
        <dbReference type="ARBA" id="ARBA00022741"/>
    </source>
</evidence>
<evidence type="ECO:0000256" key="4">
    <source>
        <dbReference type="ARBA" id="ARBA00022777"/>
    </source>
</evidence>
<dbReference type="NCBIfam" id="TIGR03705">
    <property type="entry name" value="poly_P_kin"/>
    <property type="match status" value="1"/>
</dbReference>
<evidence type="ECO:0000259" key="10">
    <source>
        <dbReference type="Pfam" id="PF13090"/>
    </source>
</evidence>
<dbReference type="Pfam" id="PF13089">
    <property type="entry name" value="PP_kinase_N"/>
    <property type="match status" value="1"/>
</dbReference>
<feature type="domain" description="Polyphosphate kinase N-terminal" evidence="9">
    <location>
        <begin position="9"/>
        <end position="114"/>
    </location>
</feature>
<evidence type="ECO:0000259" key="9">
    <source>
        <dbReference type="Pfam" id="PF13089"/>
    </source>
</evidence>
<dbReference type="InterPro" id="IPR036830">
    <property type="entry name" value="PP_kinase_middle_dom_sf"/>
</dbReference>
<dbReference type="InterPro" id="IPR003414">
    <property type="entry name" value="PP_kinase"/>
</dbReference>
<dbReference type="SUPFAM" id="SSF143724">
    <property type="entry name" value="PHP14-like"/>
    <property type="match status" value="1"/>
</dbReference>
<dbReference type="RefSeq" id="WP_235293124.1">
    <property type="nucleotide sequence ID" value="NZ_BSOH01000005.1"/>
</dbReference>
<dbReference type="CDD" id="cd09167">
    <property type="entry name" value="PLDc_EcPPK1_C2_like"/>
    <property type="match status" value="1"/>
</dbReference>
<feature type="domain" description="Polyphosphate kinase middle" evidence="8">
    <location>
        <begin position="123"/>
        <end position="304"/>
    </location>
</feature>
<keyword evidence="1 6" id="KW-0597">Phosphoprotein</keyword>
<evidence type="ECO:0000259" key="8">
    <source>
        <dbReference type="Pfam" id="PF02503"/>
    </source>
</evidence>
<feature type="binding site" evidence="6">
    <location>
        <position position="373"/>
    </location>
    <ligand>
        <name>Mg(2+)</name>
        <dbReference type="ChEBI" id="CHEBI:18420"/>
    </ligand>
</feature>
<keyword evidence="6" id="KW-0479">Metal-binding</keyword>
<dbReference type="Proteomes" id="UP001156666">
    <property type="component" value="Unassembled WGS sequence"/>
</dbReference>
<dbReference type="PANTHER" id="PTHR30218:SF0">
    <property type="entry name" value="POLYPHOSPHATE KINASE"/>
    <property type="match status" value="1"/>
</dbReference>
<gene>
    <name evidence="6 12" type="primary">ppk</name>
    <name evidence="12" type="ORF">GCM10007940_09380</name>
</gene>
<dbReference type="GO" id="GO:0008976">
    <property type="term" value="F:polyphosphate kinase activity"/>
    <property type="evidence" value="ECO:0007669"/>
    <property type="project" value="UniProtKB-UniRule"/>
</dbReference>
<dbReference type="PIRSF" id="PIRSF015589">
    <property type="entry name" value="PP_kinase"/>
    <property type="match status" value="1"/>
</dbReference>
<feature type="domain" description="Polyphosphate kinase C-terminal" evidence="11">
    <location>
        <begin position="329"/>
        <end position="494"/>
    </location>
</feature>
<name>A0AA37SPE4_9BACT</name>
<dbReference type="InterPro" id="IPR025198">
    <property type="entry name" value="PPK_N_dom"/>
</dbReference>
<dbReference type="InterPro" id="IPR024953">
    <property type="entry name" value="PP_kinase_middle"/>
</dbReference>
<keyword evidence="3 6" id="KW-0547">Nucleotide-binding</keyword>
<reference evidence="12" key="1">
    <citation type="journal article" date="2014" name="Int. J. Syst. Evol. Microbiol.">
        <title>Complete genome sequence of Corynebacterium casei LMG S-19264T (=DSM 44701T), isolated from a smear-ripened cheese.</title>
        <authorList>
            <consortium name="US DOE Joint Genome Institute (JGI-PGF)"/>
            <person name="Walter F."/>
            <person name="Albersmeier A."/>
            <person name="Kalinowski J."/>
            <person name="Ruckert C."/>
        </authorList>
    </citation>
    <scope>NUCLEOTIDE SEQUENCE</scope>
    <source>
        <strain evidence="12">NBRC 108769</strain>
    </source>
</reference>
<comment type="caution">
    <text evidence="12">The sequence shown here is derived from an EMBL/GenBank/DDBJ whole genome shotgun (WGS) entry which is preliminary data.</text>
</comment>
<keyword evidence="5 6" id="KW-0067">ATP-binding</keyword>
<dbReference type="InterPro" id="IPR025200">
    <property type="entry name" value="PPK_C_dom2"/>
</dbReference>
<keyword evidence="2 6" id="KW-0808">Transferase</keyword>
<comment type="PTM">
    <text evidence="6 7">An intermediate of this reaction is the autophosphorylated ppk in which a phosphate is covalently linked to a histidine residue through a N-P bond.</text>
</comment>
<reference evidence="12" key="2">
    <citation type="submission" date="2023-01" db="EMBL/GenBank/DDBJ databases">
        <title>Draft genome sequence of Portibacter lacus strain NBRC 108769.</title>
        <authorList>
            <person name="Sun Q."/>
            <person name="Mori K."/>
        </authorList>
    </citation>
    <scope>NUCLEOTIDE SEQUENCE</scope>
    <source>
        <strain evidence="12">NBRC 108769</strain>
    </source>
</reference>
<evidence type="ECO:0000256" key="5">
    <source>
        <dbReference type="ARBA" id="ARBA00022840"/>
    </source>
</evidence>
<feature type="binding site" evidence="6">
    <location>
        <position position="403"/>
    </location>
    <ligand>
        <name>Mg(2+)</name>
        <dbReference type="ChEBI" id="CHEBI:18420"/>
    </ligand>
</feature>
<evidence type="ECO:0000256" key="6">
    <source>
        <dbReference type="HAMAP-Rule" id="MF_00347"/>
    </source>
</evidence>
<dbReference type="GO" id="GO:0006799">
    <property type="term" value="P:polyphosphate biosynthetic process"/>
    <property type="evidence" value="ECO:0007669"/>
    <property type="project" value="UniProtKB-UniRule"/>
</dbReference>
<dbReference type="InterPro" id="IPR036832">
    <property type="entry name" value="PPK_N_dom_sf"/>
</dbReference>
<comment type="cofactor">
    <cofactor evidence="6">
        <name>Mg(2+)</name>
        <dbReference type="ChEBI" id="CHEBI:18420"/>
    </cofactor>
</comment>
<accession>A0AA37SPE4</accession>
<dbReference type="HAMAP" id="MF_00347">
    <property type="entry name" value="Polyphosphate_kinase"/>
    <property type="match status" value="1"/>
</dbReference>
<keyword evidence="4 6" id="KW-0418">Kinase</keyword>
<dbReference type="SUPFAM" id="SSF56024">
    <property type="entry name" value="Phospholipase D/nuclease"/>
    <property type="match status" value="2"/>
</dbReference>
<evidence type="ECO:0000313" key="13">
    <source>
        <dbReference type="Proteomes" id="UP001156666"/>
    </source>
</evidence>